<dbReference type="Proteomes" id="UP000028821">
    <property type="component" value="Unassembled WGS sequence"/>
</dbReference>
<reference evidence="1 2" key="1">
    <citation type="submission" date="2014-04" db="EMBL/GenBank/DDBJ databases">
        <authorList>
            <person name="Sibley D."/>
            <person name="Venepally P."/>
            <person name="Karamycheva S."/>
            <person name="Hadjithomas M."/>
            <person name="Khan A."/>
            <person name="Brunk B."/>
            <person name="Roos D."/>
            <person name="Caler E."/>
            <person name="Lorenzi H."/>
        </authorList>
    </citation>
    <scope>NUCLEOTIDE SEQUENCE [LARGE SCALE GENOMIC DNA]</scope>
    <source>
        <strain evidence="1 2">MAS</strain>
    </source>
</reference>
<proteinExistence type="predicted"/>
<evidence type="ECO:0000313" key="1">
    <source>
        <dbReference type="EMBL" id="KFH00969.1"/>
    </source>
</evidence>
<gene>
    <name evidence="1" type="ORF">TGMAS_307600</name>
</gene>
<comment type="caution">
    <text evidence="1">The sequence shown here is derived from an EMBL/GenBank/DDBJ whole genome shotgun (WGS) entry which is preliminary data.</text>
</comment>
<sequence>MKSIYEAVMPDLVVRVPKFPLIPQASPNGHLIGYEALKCTTLRHTIDATGFVTRVRRCQIESIDSIHLSGHGSFADGTVGRSAEVSYGTAASKISSPVAPQTLLLPRKKSRGPVQDLVISSSSPHLDGFTRVDTVPSAAWDEEACPVAASPLLCLLFRTSV</sequence>
<dbReference type="AlphaFoldDB" id="A0A086PKT7"/>
<protein>
    <submittedName>
        <fullName evidence="1">RCC1 domain containing protein</fullName>
    </submittedName>
</protein>
<evidence type="ECO:0000313" key="2">
    <source>
        <dbReference type="Proteomes" id="UP000028821"/>
    </source>
</evidence>
<accession>A0A086PKT7</accession>
<name>A0A086PKT7_TOXGO</name>
<dbReference type="VEuPathDB" id="ToxoDB:TGMAS_307600"/>
<dbReference type="EMBL" id="AEXC02002972">
    <property type="protein sequence ID" value="KFH00969.1"/>
    <property type="molecule type" value="Genomic_DNA"/>
</dbReference>
<organism evidence="1 2">
    <name type="scientific">Toxoplasma gondii MAS</name>
    <dbReference type="NCBI Taxonomy" id="943118"/>
    <lineage>
        <taxon>Eukaryota</taxon>
        <taxon>Sar</taxon>
        <taxon>Alveolata</taxon>
        <taxon>Apicomplexa</taxon>
        <taxon>Conoidasida</taxon>
        <taxon>Coccidia</taxon>
        <taxon>Eucoccidiorida</taxon>
        <taxon>Eimeriorina</taxon>
        <taxon>Sarcocystidae</taxon>
        <taxon>Toxoplasma</taxon>
    </lineage>
</organism>